<dbReference type="InterPro" id="IPR051916">
    <property type="entry name" value="GPI-anchor_lipid_remodeler"/>
</dbReference>
<dbReference type="GO" id="GO:0004519">
    <property type="term" value="F:endonuclease activity"/>
    <property type="evidence" value="ECO:0007669"/>
    <property type="project" value="UniProtKB-KW"/>
</dbReference>
<proteinExistence type="predicted"/>
<evidence type="ECO:0000313" key="2">
    <source>
        <dbReference type="EMBL" id="QIE57362.1"/>
    </source>
</evidence>
<dbReference type="PANTHER" id="PTHR14859">
    <property type="entry name" value="CALCOFLUOR WHITE HYPERSENSITIVE PROTEIN PRECURSOR"/>
    <property type="match status" value="1"/>
</dbReference>
<dbReference type="SUPFAM" id="SSF56219">
    <property type="entry name" value="DNase I-like"/>
    <property type="match status" value="1"/>
</dbReference>
<keyword evidence="3" id="KW-1185">Reference proteome</keyword>
<dbReference type="InterPro" id="IPR036691">
    <property type="entry name" value="Endo/exonu/phosph_ase_sf"/>
</dbReference>
<organism evidence="2 3">
    <name type="scientific">Pikeienuella piscinae</name>
    <dbReference type="NCBI Taxonomy" id="2748098"/>
    <lineage>
        <taxon>Bacteria</taxon>
        <taxon>Pseudomonadati</taxon>
        <taxon>Pseudomonadota</taxon>
        <taxon>Alphaproteobacteria</taxon>
        <taxon>Rhodobacterales</taxon>
        <taxon>Paracoccaceae</taxon>
        <taxon>Pikeienuella</taxon>
    </lineage>
</organism>
<keyword evidence="2" id="KW-0540">Nuclease</keyword>
<protein>
    <submittedName>
        <fullName evidence="2">Endonuclease</fullName>
    </submittedName>
</protein>
<dbReference type="InterPro" id="IPR005135">
    <property type="entry name" value="Endo/exonuclease/phosphatase"/>
</dbReference>
<dbReference type="AlphaFoldDB" id="A0A7M3T5T1"/>
<accession>A0A7M3T5T1</accession>
<dbReference type="GO" id="GO:0006506">
    <property type="term" value="P:GPI anchor biosynthetic process"/>
    <property type="evidence" value="ECO:0007669"/>
    <property type="project" value="TreeGrafter"/>
</dbReference>
<dbReference type="KEGG" id="hdh:G5B40_19095"/>
<feature type="domain" description="Endonuclease/exonuclease/phosphatase" evidence="1">
    <location>
        <begin position="5"/>
        <end position="220"/>
    </location>
</feature>
<keyword evidence="2" id="KW-0255">Endonuclease</keyword>
<gene>
    <name evidence="2" type="ORF">G5B40_19095</name>
</gene>
<name>A0A7M3T5T1_9RHOB</name>
<dbReference type="Gene3D" id="3.60.10.10">
    <property type="entry name" value="Endonuclease/exonuclease/phosphatase"/>
    <property type="match status" value="1"/>
</dbReference>
<dbReference type="RefSeq" id="WP_165102164.1">
    <property type="nucleotide sequence ID" value="NZ_CP049056.1"/>
</dbReference>
<reference evidence="2 3" key="1">
    <citation type="submission" date="2020-02" db="EMBL/GenBank/DDBJ databases">
        <title>complete genome sequence of Rhodobacteraceae bacterium.</title>
        <authorList>
            <person name="Park J."/>
            <person name="Kim Y.-S."/>
            <person name="Kim K.-H."/>
        </authorList>
    </citation>
    <scope>NUCLEOTIDE SEQUENCE [LARGE SCALE GENOMIC DNA]</scope>
    <source>
        <strain evidence="2 3">RR4-56</strain>
    </source>
</reference>
<sequence length="238" mass="26688">MLKVASYNIRKCVGLDWRRDPLRVATVLGELNADVVTLQEADRRLGTRRGTLQEAKLAEAGLRFAELPDSGGSHGWHGNAILVSDAVEVRSLKRVTLPFLEPRGALMAELAVRGHSFRVIGAHLGLRPINRIAQARAILEALDAEDDDAYEVVMGDFNEWRTRRGCAEILSRRLRQAPTRASFHASRPVARLDRIFASTALRFRRCGVHRSALARDASDHLPIWAELAPRRRKKEPPR</sequence>
<evidence type="ECO:0000313" key="3">
    <source>
        <dbReference type="Proteomes" id="UP000503336"/>
    </source>
</evidence>
<dbReference type="PANTHER" id="PTHR14859:SF15">
    <property type="entry name" value="ENDONUCLEASE_EXONUCLEASE_PHOSPHATASE DOMAIN-CONTAINING PROTEIN"/>
    <property type="match status" value="1"/>
</dbReference>
<dbReference type="Pfam" id="PF03372">
    <property type="entry name" value="Exo_endo_phos"/>
    <property type="match status" value="1"/>
</dbReference>
<dbReference type="GO" id="GO:0016020">
    <property type="term" value="C:membrane"/>
    <property type="evidence" value="ECO:0007669"/>
    <property type="project" value="GOC"/>
</dbReference>
<dbReference type="Proteomes" id="UP000503336">
    <property type="component" value="Chromosome"/>
</dbReference>
<keyword evidence="2" id="KW-0378">Hydrolase</keyword>
<dbReference type="EMBL" id="CP049056">
    <property type="protein sequence ID" value="QIE57362.1"/>
    <property type="molecule type" value="Genomic_DNA"/>
</dbReference>
<evidence type="ECO:0000259" key="1">
    <source>
        <dbReference type="Pfam" id="PF03372"/>
    </source>
</evidence>